<evidence type="ECO:0000313" key="3">
    <source>
        <dbReference type="Proteomes" id="UP000568664"/>
    </source>
</evidence>
<proteinExistence type="predicted"/>
<reference evidence="2 3" key="1">
    <citation type="submission" date="2020-04" db="EMBL/GenBank/DDBJ databases">
        <title>Thalassotalea sp. M1531, isolated from the surface of marine red alga.</title>
        <authorList>
            <person name="Pang L."/>
            <person name="Lu D.-C."/>
        </authorList>
    </citation>
    <scope>NUCLEOTIDE SEQUENCE [LARGE SCALE GENOMIC DNA]</scope>
    <source>
        <strain evidence="2 3">M1531</strain>
    </source>
</reference>
<dbReference type="AlphaFoldDB" id="A0A7Y0L9E3"/>
<keyword evidence="1" id="KW-0472">Membrane</keyword>
<dbReference type="Proteomes" id="UP000568664">
    <property type="component" value="Unassembled WGS sequence"/>
</dbReference>
<comment type="caution">
    <text evidence="2">The sequence shown here is derived from an EMBL/GenBank/DDBJ whole genome shotgun (WGS) entry which is preliminary data.</text>
</comment>
<sequence>MLSLPALFGFLVAPGLVLMMTSVVVAMFEQDDSDKPSIFTSNFSDDANIVK</sequence>
<accession>A0A7Y0L9E3</accession>
<keyword evidence="3" id="KW-1185">Reference proteome</keyword>
<organism evidence="2 3">
    <name type="scientific">Thalassotalea algicola</name>
    <dbReference type="NCBI Taxonomy" id="2716224"/>
    <lineage>
        <taxon>Bacteria</taxon>
        <taxon>Pseudomonadati</taxon>
        <taxon>Pseudomonadota</taxon>
        <taxon>Gammaproteobacteria</taxon>
        <taxon>Alteromonadales</taxon>
        <taxon>Colwelliaceae</taxon>
        <taxon>Thalassotalea</taxon>
    </lineage>
</organism>
<evidence type="ECO:0000313" key="2">
    <source>
        <dbReference type="EMBL" id="NMP30373.1"/>
    </source>
</evidence>
<name>A0A7Y0L9E3_9GAMM</name>
<keyword evidence="1" id="KW-1133">Transmembrane helix</keyword>
<feature type="transmembrane region" description="Helical" evidence="1">
    <location>
        <begin position="6"/>
        <end position="28"/>
    </location>
</feature>
<evidence type="ECO:0000256" key="1">
    <source>
        <dbReference type="SAM" id="Phobius"/>
    </source>
</evidence>
<dbReference type="EMBL" id="JABBXH010000001">
    <property type="protein sequence ID" value="NMP30373.1"/>
    <property type="molecule type" value="Genomic_DNA"/>
</dbReference>
<protein>
    <submittedName>
        <fullName evidence="2">Uncharacterized protein</fullName>
    </submittedName>
</protein>
<gene>
    <name evidence="2" type="ORF">HII17_02260</name>
</gene>
<dbReference type="RefSeq" id="WP_169073690.1">
    <property type="nucleotide sequence ID" value="NZ_JABBXH010000001.1"/>
</dbReference>
<keyword evidence="1" id="KW-0812">Transmembrane</keyword>